<dbReference type="InterPro" id="IPR011055">
    <property type="entry name" value="Dup_hybrid_motif"/>
</dbReference>
<evidence type="ECO:0000256" key="1">
    <source>
        <dbReference type="SAM" id="SignalP"/>
    </source>
</evidence>
<feature type="signal peptide" evidence="1">
    <location>
        <begin position="1"/>
        <end position="27"/>
    </location>
</feature>
<proteinExistence type="predicted"/>
<comment type="caution">
    <text evidence="3">The sequence shown here is derived from an EMBL/GenBank/DDBJ whole genome shotgun (WGS) entry which is preliminary data.</text>
</comment>
<organism evidence="3 4">
    <name type="scientific">Candidatus Obscuribacter phosphatis</name>
    <dbReference type="NCBI Taxonomy" id="1906157"/>
    <lineage>
        <taxon>Bacteria</taxon>
        <taxon>Bacillati</taxon>
        <taxon>Candidatus Melainabacteria</taxon>
        <taxon>Candidatus Obscuribacterales</taxon>
        <taxon>Candidatus Obscuribacteraceae</taxon>
        <taxon>Candidatus Obscuribacter</taxon>
    </lineage>
</organism>
<gene>
    <name evidence="3" type="ORF">J0M35_10615</name>
</gene>
<dbReference type="PANTHER" id="PTHR21666:SF270">
    <property type="entry name" value="MUREIN HYDROLASE ACTIVATOR ENVC"/>
    <property type="match status" value="1"/>
</dbReference>
<dbReference type="Pfam" id="PF01551">
    <property type="entry name" value="Peptidase_M23"/>
    <property type="match status" value="1"/>
</dbReference>
<evidence type="ECO:0000313" key="4">
    <source>
        <dbReference type="Proteomes" id="UP000664277"/>
    </source>
</evidence>
<dbReference type="AlphaFoldDB" id="A0A8J7TN97"/>
<feature type="domain" description="M23ase beta-sheet core" evidence="2">
    <location>
        <begin position="250"/>
        <end position="349"/>
    </location>
</feature>
<dbReference type="GO" id="GO:0004222">
    <property type="term" value="F:metalloendopeptidase activity"/>
    <property type="evidence" value="ECO:0007669"/>
    <property type="project" value="TreeGrafter"/>
</dbReference>
<dbReference type="SUPFAM" id="SSF51261">
    <property type="entry name" value="Duplicated hybrid motif"/>
    <property type="match status" value="1"/>
</dbReference>
<feature type="chain" id="PRO_5035169129" evidence="1">
    <location>
        <begin position="28"/>
        <end position="415"/>
    </location>
</feature>
<dbReference type="Gene3D" id="2.70.70.10">
    <property type="entry name" value="Glucose Permease (Domain IIA)"/>
    <property type="match status" value="1"/>
</dbReference>
<accession>A0A8J7TN97</accession>
<dbReference type="Proteomes" id="UP000664277">
    <property type="component" value="Unassembled WGS sequence"/>
</dbReference>
<evidence type="ECO:0000259" key="2">
    <source>
        <dbReference type="Pfam" id="PF01551"/>
    </source>
</evidence>
<dbReference type="InterPro" id="IPR050570">
    <property type="entry name" value="Cell_wall_metabolism_enzyme"/>
</dbReference>
<keyword evidence="1" id="KW-0732">Signal</keyword>
<name>A0A8J7TN97_9BACT</name>
<evidence type="ECO:0000313" key="3">
    <source>
        <dbReference type="EMBL" id="MBN8660808.1"/>
    </source>
</evidence>
<dbReference type="EMBL" id="JAFLCK010000013">
    <property type="protein sequence ID" value="MBN8660808.1"/>
    <property type="molecule type" value="Genomic_DNA"/>
</dbReference>
<sequence>MKLAYQIALSAAAALSLNLLAPQLSLAADSSIDSLQSDIAKATKPVPWTELLTSTTTKPRQFRGSDGKFNWLWEMKITSFSGHAVTLDQIDVIAHQKNKEETVLSLKDVALKNKILNPDKKSVPNELRPGASVIVFINVELEKPLTSEDLSFTQKIRYRAPVLGAKDPKPVSKVIETAPLTTGGATIVISPPLRGKGWLAIGGYASIIGHRRALFPISNQLLCAQRFAIDWLQVSADNYTTKKPVTSMESATCYGKPIYAVADGVVVGVVDQFDNQPQFKPSGNIDFPGGNTITIKHNEQGQEFYSFYAHLLRNSPKVKIGQTVKRGEQIATLGNSGNTTGPHLHFHITDAAGTLGSDGIPYVFDQFELTGTFNDLKKCLEADDKGLPQTLDKSPLAGKHQQELVKEGHVVDFGE</sequence>
<dbReference type="PANTHER" id="PTHR21666">
    <property type="entry name" value="PEPTIDASE-RELATED"/>
    <property type="match status" value="1"/>
</dbReference>
<dbReference type="InterPro" id="IPR016047">
    <property type="entry name" value="M23ase_b-sheet_dom"/>
</dbReference>
<dbReference type="CDD" id="cd12797">
    <property type="entry name" value="M23_peptidase"/>
    <property type="match status" value="1"/>
</dbReference>
<protein>
    <submittedName>
        <fullName evidence="3">M23 family metallopeptidase</fullName>
    </submittedName>
</protein>
<reference evidence="3" key="1">
    <citation type="submission" date="2021-02" db="EMBL/GenBank/DDBJ databases">
        <title>Genome-Resolved Metagenomics of a Microbial Community Performing Photosynthetic Biological Nutrient Removal.</title>
        <authorList>
            <person name="Mcdaniel E.A."/>
        </authorList>
    </citation>
    <scope>NUCLEOTIDE SEQUENCE</scope>
    <source>
        <strain evidence="3">UWPOB_OBS1</strain>
    </source>
</reference>